<organism evidence="1 2">
    <name type="scientific">Rhodanobacter glycinis</name>
    <dbReference type="NCBI Taxonomy" id="582702"/>
    <lineage>
        <taxon>Bacteria</taxon>
        <taxon>Pseudomonadati</taxon>
        <taxon>Pseudomonadota</taxon>
        <taxon>Gammaproteobacteria</taxon>
        <taxon>Lysobacterales</taxon>
        <taxon>Rhodanobacteraceae</taxon>
        <taxon>Rhodanobacter</taxon>
    </lineage>
</organism>
<name>A0A502BYA6_9GAMM</name>
<dbReference type="AlphaFoldDB" id="A0A502BYA6"/>
<evidence type="ECO:0000313" key="1">
    <source>
        <dbReference type="EMBL" id="TPG05384.1"/>
    </source>
</evidence>
<comment type="caution">
    <text evidence="1">The sequence shown here is derived from an EMBL/GenBank/DDBJ whole genome shotgun (WGS) entry which is preliminary data.</text>
</comment>
<protein>
    <submittedName>
        <fullName evidence="1">Uncharacterized protein</fullName>
    </submittedName>
</protein>
<gene>
    <name evidence="1" type="ORF">EAH88_15585</name>
</gene>
<sequence length="64" mass="7435">MLCTDCQSGYHAPYDRFERLAANPEAPSYLMRCRQCGALWNESSGMPELLTRTHARWLYPEARI</sequence>
<accession>A0A502BYA6</accession>
<dbReference type="Proteomes" id="UP000319486">
    <property type="component" value="Unassembled WGS sequence"/>
</dbReference>
<keyword evidence="2" id="KW-1185">Reference proteome</keyword>
<evidence type="ECO:0000313" key="2">
    <source>
        <dbReference type="Proteomes" id="UP000319486"/>
    </source>
</evidence>
<dbReference type="EMBL" id="RCZO01000010">
    <property type="protein sequence ID" value="TPG05384.1"/>
    <property type="molecule type" value="Genomic_DNA"/>
</dbReference>
<proteinExistence type="predicted"/>
<reference evidence="1 2" key="1">
    <citation type="journal article" date="2019" name="Environ. Microbiol.">
        <title>Species interactions and distinct microbial communities in high Arctic permafrost affected cryosols are associated with the CH4 and CO2 gas fluxes.</title>
        <authorList>
            <person name="Altshuler I."/>
            <person name="Hamel J."/>
            <person name="Turney S."/>
            <person name="Magnuson E."/>
            <person name="Levesque R."/>
            <person name="Greer C."/>
            <person name="Whyte L.G."/>
        </authorList>
    </citation>
    <scope>NUCLEOTIDE SEQUENCE [LARGE SCALE GENOMIC DNA]</scope>
    <source>
        <strain evidence="1 2">S13Y</strain>
    </source>
</reference>